<dbReference type="EMBL" id="JAXRVB010000038">
    <property type="protein sequence ID" value="MDZ5766766.1"/>
    <property type="molecule type" value="Genomic_DNA"/>
</dbReference>
<protein>
    <submittedName>
        <fullName evidence="5">Outer membrane protein assembly factor BamE</fullName>
    </submittedName>
</protein>
<evidence type="ECO:0000313" key="9">
    <source>
        <dbReference type="Proteomes" id="UP000243478"/>
    </source>
</evidence>
<dbReference type="InterPro" id="IPR007450">
    <property type="entry name" value="BamE_dom"/>
</dbReference>
<organism evidence="6 9">
    <name type="scientific">Stenotrophomonas maltophilia</name>
    <name type="common">Pseudomonas maltophilia</name>
    <name type="synonym">Xanthomonas maltophilia</name>
    <dbReference type="NCBI Taxonomy" id="40324"/>
    <lineage>
        <taxon>Bacteria</taxon>
        <taxon>Pseudomonadati</taxon>
        <taxon>Pseudomonadota</taxon>
        <taxon>Gammaproteobacteria</taxon>
        <taxon>Lysobacterales</taxon>
        <taxon>Lysobacteraceae</taxon>
        <taxon>Stenotrophomonas</taxon>
        <taxon>Stenotrophomonas maltophilia group</taxon>
    </lineage>
</organism>
<dbReference type="Proteomes" id="UP000271705">
    <property type="component" value="Unassembled WGS sequence"/>
</dbReference>
<reference evidence="7" key="4">
    <citation type="submission" date="2023-12" db="EMBL/GenBank/DDBJ databases">
        <title>'Antibacterial potential of Stenotrophomonas maltophilia cystic fibrosis isolates' (manuscript under preparation).</title>
        <authorList>
            <person name="Crisan C.V."/>
            <person name="Pettis M."/>
            <person name="Goldberg J.B."/>
        </authorList>
    </citation>
    <scope>NUCLEOTIDE SEQUENCE</scope>
    <source>
        <strain evidence="7">CCV129</strain>
    </source>
</reference>
<dbReference type="GeneID" id="93833347"/>
<sequence>MRALTLALMLAAPLALSTTAAHANPFGAYTTGVEITQQQMDTLEVGKTSQDQVREKFGAPGRREQLGDTQVWYYDYVKIKTFGKNIQEATVLEFNKQGVLTAKSKSNAVGKTGNPLLDAANGK</sequence>
<feature type="signal peptide" evidence="3">
    <location>
        <begin position="1"/>
        <end position="23"/>
    </location>
</feature>
<dbReference type="EMBL" id="ABLTIR010000119">
    <property type="protein sequence ID" value="EKZ1928643.1"/>
    <property type="molecule type" value="Genomic_DNA"/>
</dbReference>
<dbReference type="PATRIC" id="fig|40324.129.peg.3892"/>
<dbReference type="GO" id="GO:0019867">
    <property type="term" value="C:outer membrane"/>
    <property type="evidence" value="ECO:0007669"/>
    <property type="project" value="InterPro"/>
</dbReference>
<accession>A0A0F5ZPH6</accession>
<comment type="caution">
    <text evidence="6">The sequence shown here is derived from an EMBL/GenBank/DDBJ whole genome shotgun (WGS) entry which is preliminary data.</text>
</comment>
<dbReference type="InterPro" id="IPR037873">
    <property type="entry name" value="BamE-like"/>
</dbReference>
<dbReference type="Proteomes" id="UP001288387">
    <property type="component" value="Unassembled WGS sequence"/>
</dbReference>
<dbReference type="Gene3D" id="3.30.1450.10">
    <property type="match status" value="1"/>
</dbReference>
<dbReference type="Proteomes" id="UP000243478">
    <property type="component" value="Unassembled WGS sequence"/>
</dbReference>
<evidence type="ECO:0000313" key="10">
    <source>
        <dbReference type="Proteomes" id="UP000271705"/>
    </source>
</evidence>
<evidence type="ECO:0000313" key="5">
    <source>
        <dbReference type="EMBL" id="EKZ1928643.1"/>
    </source>
</evidence>
<evidence type="ECO:0000259" key="4">
    <source>
        <dbReference type="Pfam" id="PF04355"/>
    </source>
</evidence>
<dbReference type="eggNOG" id="COG2913">
    <property type="taxonomic scope" value="Bacteria"/>
</dbReference>
<dbReference type="RefSeq" id="WP_005409504.1">
    <property type="nucleotide sequence ID" value="NZ_AP021908.1"/>
</dbReference>
<dbReference type="EMBL" id="JZRZ01000018">
    <property type="protein sequence ID" value="KKD57207.1"/>
    <property type="molecule type" value="Genomic_DNA"/>
</dbReference>
<keyword evidence="1 3" id="KW-0732">Signal</keyword>
<name>A0A0F5ZPH6_STEMA</name>
<dbReference type="AlphaFoldDB" id="A0A0F5ZPH6"/>
<gene>
    <name evidence="5" type="primary">bamE</name>
    <name evidence="8" type="ORF">EKL94_19400</name>
    <name evidence="5" type="ORF">REH87_003691</name>
    <name evidence="7" type="ORF">U4I38_20045</name>
    <name evidence="6" type="ORF">VM57_09595</name>
</gene>
<evidence type="ECO:0000313" key="8">
    <source>
        <dbReference type="EMBL" id="RTQ85996.1"/>
    </source>
</evidence>
<dbReference type="EMBL" id="RXLZ01000075">
    <property type="protein sequence ID" value="RTQ85996.1"/>
    <property type="molecule type" value="Genomic_DNA"/>
</dbReference>
<feature type="chain" id="PRO_5015038458" evidence="3">
    <location>
        <begin position="24"/>
        <end position="123"/>
    </location>
</feature>
<dbReference type="OrthoDB" id="6050776at2"/>
<evidence type="ECO:0000256" key="1">
    <source>
        <dbReference type="ARBA" id="ARBA00022729"/>
    </source>
</evidence>
<reference evidence="5" key="3">
    <citation type="submission" date="2023-08" db="EMBL/GenBank/DDBJ databases">
        <authorList>
            <consortium name="Clinical and Environmental Microbiology Branch: Whole genome sequencing antimicrobial resistance pathogens in the healthcare setting"/>
        </authorList>
    </citation>
    <scope>NUCLEOTIDE SEQUENCE</scope>
    <source>
        <strain evidence="5">2023CJ-00293</strain>
    </source>
</reference>
<dbReference type="Proteomes" id="UP001225498">
    <property type="component" value="Unassembled WGS sequence"/>
</dbReference>
<evidence type="ECO:0000256" key="3">
    <source>
        <dbReference type="SAM" id="SignalP"/>
    </source>
</evidence>
<keyword evidence="2" id="KW-0472">Membrane</keyword>
<dbReference type="Pfam" id="PF04355">
    <property type="entry name" value="BamE"/>
    <property type="match status" value="1"/>
</dbReference>
<reference evidence="8 10" key="2">
    <citation type="submission" date="2018-12" db="EMBL/GenBank/DDBJ databases">
        <authorList>
            <person name="Kartti S."/>
            <person name="Manni A."/>
            <person name="Chemao El Fihri M.W."/>
            <person name="Laamarti M."/>
            <person name="Temsamani L."/>
            <person name="El Jamali J.E."/>
            <person name="Ouadghiri M."/>
            <person name="Ibrahimi A."/>
            <person name="Filati-Maltouf A."/>
        </authorList>
    </citation>
    <scope>NUCLEOTIDE SEQUENCE [LARGE SCALE GENOMIC DNA]</scope>
    <source>
        <strain evidence="8 10">MDMC339</strain>
    </source>
</reference>
<feature type="domain" description="Outer membrane protein assembly factor BamE" evidence="4">
    <location>
        <begin position="34"/>
        <end position="103"/>
    </location>
</feature>
<evidence type="ECO:0000313" key="7">
    <source>
        <dbReference type="EMBL" id="MDZ5766766.1"/>
    </source>
</evidence>
<evidence type="ECO:0000313" key="6">
    <source>
        <dbReference type="EMBL" id="KKD57207.1"/>
    </source>
</evidence>
<proteinExistence type="predicted"/>
<evidence type="ECO:0000256" key="2">
    <source>
        <dbReference type="ARBA" id="ARBA00023136"/>
    </source>
</evidence>
<reference evidence="6 9" key="1">
    <citation type="submission" date="2015-03" db="EMBL/GenBank/DDBJ databases">
        <title>Draft genome of Stenotrophomonas maltophila isolated from urine specimen.</title>
        <authorList>
            <person name="Murugan N."/>
            <person name="Malathi J."/>
            <person name="Umashankar V."/>
            <person name="Madhavan H."/>
        </authorList>
    </citation>
    <scope>NUCLEOTIDE SEQUENCE [LARGE SCALE GENOMIC DNA]</scope>
    <source>
        <strain evidence="6 9">JMNMN1</strain>
    </source>
</reference>